<evidence type="ECO:0000256" key="6">
    <source>
        <dbReference type="SAM" id="Phobius"/>
    </source>
</evidence>
<evidence type="ECO:0000313" key="7">
    <source>
        <dbReference type="EMBL" id="KXA95668.1"/>
    </source>
</evidence>
<organism evidence="7 8">
    <name type="scientific">candidate division MSBL1 archaeon SCGC-AAA259E19</name>
    <dbReference type="NCBI Taxonomy" id="1698264"/>
    <lineage>
        <taxon>Archaea</taxon>
        <taxon>Methanobacteriati</taxon>
        <taxon>Methanobacteriota</taxon>
        <taxon>candidate division MSBL1</taxon>
    </lineage>
</organism>
<feature type="transmembrane region" description="Helical" evidence="6">
    <location>
        <begin position="116"/>
        <end position="135"/>
    </location>
</feature>
<accession>A0A133UN51</accession>
<keyword evidence="8" id="KW-1185">Reference proteome</keyword>
<evidence type="ECO:0000256" key="5">
    <source>
        <dbReference type="ARBA" id="ARBA00023136"/>
    </source>
</evidence>
<reference evidence="7 8" key="1">
    <citation type="journal article" date="2016" name="Sci. Rep.">
        <title>Metabolic traits of an uncultured archaeal lineage -MSBL1- from brine pools of the Red Sea.</title>
        <authorList>
            <person name="Mwirichia R."/>
            <person name="Alam I."/>
            <person name="Rashid M."/>
            <person name="Vinu M."/>
            <person name="Ba-Alawi W."/>
            <person name="Anthony Kamau A."/>
            <person name="Kamanda Ngugi D."/>
            <person name="Goker M."/>
            <person name="Klenk H.P."/>
            <person name="Bajic V."/>
            <person name="Stingl U."/>
        </authorList>
    </citation>
    <scope>NUCLEOTIDE SEQUENCE [LARGE SCALE GENOMIC DNA]</scope>
    <source>
        <strain evidence="7">SCGC-AAA259E19</strain>
    </source>
</reference>
<gene>
    <name evidence="7" type="ORF">AKJ65_01130</name>
</gene>
<dbReference type="EMBL" id="LHXO01000009">
    <property type="protein sequence ID" value="KXA95668.1"/>
    <property type="molecule type" value="Genomic_DNA"/>
</dbReference>
<dbReference type="GO" id="GO:0005886">
    <property type="term" value="C:plasma membrane"/>
    <property type="evidence" value="ECO:0007669"/>
    <property type="project" value="UniProtKB-SubCell"/>
</dbReference>
<name>A0A133UN51_9EURY</name>
<evidence type="ECO:0000313" key="8">
    <source>
        <dbReference type="Proteomes" id="UP000070284"/>
    </source>
</evidence>
<feature type="transmembrane region" description="Helical" evidence="6">
    <location>
        <begin position="78"/>
        <end position="96"/>
    </location>
</feature>
<evidence type="ECO:0000256" key="4">
    <source>
        <dbReference type="ARBA" id="ARBA00022989"/>
    </source>
</evidence>
<dbReference type="Pfam" id="PF01810">
    <property type="entry name" value="LysE"/>
    <property type="match status" value="1"/>
</dbReference>
<keyword evidence="2" id="KW-1003">Cell membrane</keyword>
<protein>
    <recommendedName>
        <fullName evidence="9">Lysine transporter LysE</fullName>
    </recommendedName>
</protein>
<evidence type="ECO:0000256" key="1">
    <source>
        <dbReference type="ARBA" id="ARBA00004651"/>
    </source>
</evidence>
<dbReference type="GO" id="GO:0006865">
    <property type="term" value="P:amino acid transport"/>
    <property type="evidence" value="ECO:0007669"/>
    <property type="project" value="InterPro"/>
</dbReference>
<feature type="transmembrane region" description="Helical" evidence="6">
    <location>
        <begin position="44"/>
        <end position="66"/>
    </location>
</feature>
<dbReference type="Proteomes" id="UP000070284">
    <property type="component" value="Unassembled WGS sequence"/>
</dbReference>
<comment type="caution">
    <text evidence="7">The sequence shown here is derived from an EMBL/GenBank/DDBJ whole genome shotgun (WGS) entry which is preliminary data.</text>
</comment>
<evidence type="ECO:0000256" key="2">
    <source>
        <dbReference type="ARBA" id="ARBA00022475"/>
    </source>
</evidence>
<dbReference type="AlphaFoldDB" id="A0A133UN51"/>
<feature type="transmembrane region" description="Helical" evidence="6">
    <location>
        <begin position="12"/>
        <end position="32"/>
    </location>
</feature>
<dbReference type="PANTHER" id="PTHR38825:SF1">
    <property type="entry name" value="TRANSPORTER, LYSE FAMILY"/>
    <property type="match status" value="1"/>
</dbReference>
<keyword evidence="4 6" id="KW-1133">Transmembrane helix</keyword>
<evidence type="ECO:0000256" key="3">
    <source>
        <dbReference type="ARBA" id="ARBA00022692"/>
    </source>
</evidence>
<keyword evidence="5 6" id="KW-0472">Membrane</keyword>
<feature type="transmembrane region" description="Helical" evidence="6">
    <location>
        <begin position="188"/>
        <end position="211"/>
    </location>
</feature>
<comment type="subcellular location">
    <subcellularLocation>
        <location evidence="1">Cell membrane</location>
        <topology evidence="1">Multi-pass membrane protein</topology>
    </subcellularLocation>
</comment>
<keyword evidence="3 6" id="KW-0812">Transmembrane</keyword>
<evidence type="ECO:0008006" key="9">
    <source>
        <dbReference type="Google" id="ProtNLM"/>
    </source>
</evidence>
<sequence length="216" mass="22782">MVKMLELLFQLSVGFLIALSGVLIPGPLLAFISMKTLHSGPKTGTLAATGHIVVELGILSLVAFGLGSLLKNETFTQAIGTLGGLLLLGLGSIIIAKSKNTPESTQDIAGISYHPLIGGILYSTIFNPSVAIWWMSVGLVTLMGAVNEAGVIGGIFWIIGHFSADLGWFSAVSFSVDRGKKIIGGTFYKILLIACGLTLLIFGIIFTVNYLPNLLF</sequence>
<proteinExistence type="predicted"/>
<dbReference type="InterPro" id="IPR001123">
    <property type="entry name" value="LeuE-type"/>
</dbReference>
<dbReference type="PANTHER" id="PTHR38825">
    <property type="entry name" value="LYSINE EXPORTER PROTEIN (LYSE/YGGA)"/>
    <property type="match status" value="1"/>
</dbReference>